<protein>
    <submittedName>
        <fullName evidence="1">Uncharacterized protein</fullName>
    </submittedName>
</protein>
<proteinExistence type="predicted"/>
<dbReference type="EMBL" id="LXQA010002381">
    <property type="protein sequence ID" value="MCH81504.1"/>
    <property type="molecule type" value="Genomic_DNA"/>
</dbReference>
<comment type="caution">
    <text evidence="1">The sequence shown here is derived from an EMBL/GenBank/DDBJ whole genome shotgun (WGS) entry which is preliminary data.</text>
</comment>
<keyword evidence="2" id="KW-1185">Reference proteome</keyword>
<dbReference type="Proteomes" id="UP000265520">
    <property type="component" value="Unassembled WGS sequence"/>
</dbReference>
<evidence type="ECO:0000313" key="2">
    <source>
        <dbReference type="Proteomes" id="UP000265520"/>
    </source>
</evidence>
<dbReference type="AlphaFoldDB" id="A0A392M539"/>
<reference evidence="1 2" key="1">
    <citation type="journal article" date="2018" name="Front. Plant Sci.">
        <title>Red Clover (Trifolium pratense) and Zigzag Clover (T. medium) - A Picture of Genomic Similarities and Differences.</title>
        <authorList>
            <person name="Dluhosova J."/>
            <person name="Istvanek J."/>
            <person name="Nedelnik J."/>
            <person name="Repkova J."/>
        </authorList>
    </citation>
    <scope>NUCLEOTIDE SEQUENCE [LARGE SCALE GENOMIC DNA]</scope>
    <source>
        <strain evidence="2">cv. 10/8</strain>
        <tissue evidence="1">Leaf</tissue>
    </source>
</reference>
<organism evidence="1 2">
    <name type="scientific">Trifolium medium</name>
    <dbReference type="NCBI Taxonomy" id="97028"/>
    <lineage>
        <taxon>Eukaryota</taxon>
        <taxon>Viridiplantae</taxon>
        <taxon>Streptophyta</taxon>
        <taxon>Embryophyta</taxon>
        <taxon>Tracheophyta</taxon>
        <taxon>Spermatophyta</taxon>
        <taxon>Magnoliopsida</taxon>
        <taxon>eudicotyledons</taxon>
        <taxon>Gunneridae</taxon>
        <taxon>Pentapetalae</taxon>
        <taxon>rosids</taxon>
        <taxon>fabids</taxon>
        <taxon>Fabales</taxon>
        <taxon>Fabaceae</taxon>
        <taxon>Papilionoideae</taxon>
        <taxon>50 kb inversion clade</taxon>
        <taxon>NPAAA clade</taxon>
        <taxon>Hologalegina</taxon>
        <taxon>IRL clade</taxon>
        <taxon>Trifolieae</taxon>
        <taxon>Trifolium</taxon>
    </lineage>
</organism>
<name>A0A392M539_9FABA</name>
<sequence length="106" mass="12142">MCLICYRECNDAEELVDEGGNDTVERTTISNQKSECAAKRITYRVNVASRTVQLGRTMWWTNKDKGVLVEGIEEVRMDTAIKEKYRQAMIRVMTAVKVESLVITHL</sequence>
<gene>
    <name evidence="1" type="ORF">A2U01_0002293</name>
</gene>
<accession>A0A392M539</accession>
<evidence type="ECO:0000313" key="1">
    <source>
        <dbReference type="EMBL" id="MCH81504.1"/>
    </source>
</evidence>